<dbReference type="GO" id="GO:0003676">
    <property type="term" value="F:nucleic acid binding"/>
    <property type="evidence" value="ECO:0007669"/>
    <property type="project" value="InterPro"/>
</dbReference>
<dbReference type="GO" id="GO:0016616">
    <property type="term" value="F:oxidoreductase activity, acting on the CH-OH group of donors, NAD or NADP as acceptor"/>
    <property type="evidence" value="ECO:0007669"/>
    <property type="project" value="TreeGrafter"/>
</dbReference>
<dbReference type="InterPro" id="IPR050425">
    <property type="entry name" value="NAD(P)_dehydrat-like"/>
</dbReference>
<evidence type="ECO:0000313" key="5">
    <source>
        <dbReference type="Proteomes" id="UP000218811"/>
    </source>
</evidence>
<dbReference type="Proteomes" id="UP000218811">
    <property type="component" value="Unassembled WGS sequence"/>
</dbReference>
<keyword evidence="5" id="KW-1185">Reference proteome</keyword>
<dbReference type="PROSITE" id="PS00092">
    <property type="entry name" value="N6_MTASE"/>
    <property type="match status" value="1"/>
</dbReference>
<evidence type="ECO:0000256" key="1">
    <source>
        <dbReference type="ARBA" id="ARBA00023002"/>
    </source>
</evidence>
<evidence type="ECO:0000256" key="2">
    <source>
        <dbReference type="ARBA" id="ARBA00023445"/>
    </source>
</evidence>
<dbReference type="OrthoDB" id="2735536at2759"/>
<dbReference type="EMBL" id="KB468124">
    <property type="protein sequence ID" value="PCH42507.1"/>
    <property type="molecule type" value="Genomic_DNA"/>
</dbReference>
<dbReference type="InterPro" id="IPR036291">
    <property type="entry name" value="NAD(P)-bd_dom_sf"/>
</dbReference>
<evidence type="ECO:0000313" key="4">
    <source>
        <dbReference type="EMBL" id="PCH42507.1"/>
    </source>
</evidence>
<dbReference type="GO" id="GO:0008168">
    <property type="term" value="F:methyltransferase activity"/>
    <property type="evidence" value="ECO:0007669"/>
    <property type="project" value="InterPro"/>
</dbReference>
<comment type="similarity">
    <text evidence="2">Belongs to the NAD(P)-dependent epimerase/dehydratase family. Dihydroflavonol-4-reductase subfamily.</text>
</comment>
<dbReference type="OMA" id="IASCMNE"/>
<protein>
    <submittedName>
        <fullName evidence="4">NAD(P)-binding protein</fullName>
    </submittedName>
</protein>
<organism evidence="4 5">
    <name type="scientific">Wolfiporia cocos (strain MD-104)</name>
    <name type="common">Brown rot fungus</name>
    <dbReference type="NCBI Taxonomy" id="742152"/>
    <lineage>
        <taxon>Eukaryota</taxon>
        <taxon>Fungi</taxon>
        <taxon>Dikarya</taxon>
        <taxon>Basidiomycota</taxon>
        <taxon>Agaricomycotina</taxon>
        <taxon>Agaricomycetes</taxon>
        <taxon>Polyporales</taxon>
        <taxon>Phaeolaceae</taxon>
        <taxon>Wolfiporia</taxon>
    </lineage>
</organism>
<sequence length="348" mass="38427">MPAVASGKVLVTGANGYVAVWVVRRLLEKGYSVRATVRAESKGTHLRKIFAEYGDKLEIVVVADITKPGAFDEAVKGVDAVEHTASPFHFNAKDPAEIVTPAVNGTLRALEAVLAHGTSVKRVVVTSSCAAVLSVLPEPHVFNESDWNDQSVDLINQQGADADQVVKYLASKTLAERAAWEFLEKNKGKINWDLVVINPPYVYGPAIHEVESPEALNESLNAWYRSVFKNLHEPAQASSIGYGFLADWIDVRDVADAHYLALQKEQAANQRIIISAGNWKWQDWINTARKFGVETSKGDDSYDPTVAVHMIQYDVSRAKAVLGINKYYSIEETTKDTIDDFKARGWIN</sequence>
<dbReference type="SUPFAM" id="SSF51735">
    <property type="entry name" value="NAD(P)-binding Rossmann-fold domains"/>
    <property type="match status" value="1"/>
</dbReference>
<dbReference type="PANTHER" id="PTHR10366">
    <property type="entry name" value="NAD DEPENDENT EPIMERASE/DEHYDRATASE"/>
    <property type="match status" value="1"/>
</dbReference>
<dbReference type="Pfam" id="PF01370">
    <property type="entry name" value="Epimerase"/>
    <property type="match status" value="1"/>
</dbReference>
<feature type="domain" description="NAD-dependent epimerase/dehydratase" evidence="3">
    <location>
        <begin position="9"/>
        <end position="270"/>
    </location>
</feature>
<dbReference type="InterPro" id="IPR002052">
    <property type="entry name" value="DNA_methylase_N6_adenine_CS"/>
</dbReference>
<dbReference type="STRING" id="742152.A0A2H3K281"/>
<dbReference type="GO" id="GO:0032259">
    <property type="term" value="P:methylation"/>
    <property type="evidence" value="ECO:0007669"/>
    <property type="project" value="InterPro"/>
</dbReference>
<keyword evidence="1" id="KW-0560">Oxidoreductase</keyword>
<evidence type="ECO:0000259" key="3">
    <source>
        <dbReference type="Pfam" id="PF01370"/>
    </source>
</evidence>
<dbReference type="Gene3D" id="3.40.50.720">
    <property type="entry name" value="NAD(P)-binding Rossmann-like Domain"/>
    <property type="match status" value="1"/>
</dbReference>
<gene>
    <name evidence="4" type="ORF">WOLCODRAFT_102265</name>
</gene>
<proteinExistence type="inferred from homology"/>
<dbReference type="AlphaFoldDB" id="A0A2H3K281"/>
<dbReference type="PANTHER" id="PTHR10366:SF564">
    <property type="entry name" value="STEROL-4-ALPHA-CARBOXYLATE 3-DEHYDROGENASE, DECARBOXYLATING"/>
    <property type="match status" value="1"/>
</dbReference>
<reference evidence="4 5" key="1">
    <citation type="journal article" date="2012" name="Science">
        <title>The Paleozoic origin of enzymatic lignin decomposition reconstructed from 31 fungal genomes.</title>
        <authorList>
            <person name="Floudas D."/>
            <person name="Binder M."/>
            <person name="Riley R."/>
            <person name="Barry K."/>
            <person name="Blanchette R.A."/>
            <person name="Henrissat B."/>
            <person name="Martinez A.T."/>
            <person name="Otillar R."/>
            <person name="Spatafora J.W."/>
            <person name="Yadav J.S."/>
            <person name="Aerts A."/>
            <person name="Benoit I."/>
            <person name="Boyd A."/>
            <person name="Carlson A."/>
            <person name="Copeland A."/>
            <person name="Coutinho P.M."/>
            <person name="de Vries R.P."/>
            <person name="Ferreira P."/>
            <person name="Findley K."/>
            <person name="Foster B."/>
            <person name="Gaskell J."/>
            <person name="Glotzer D."/>
            <person name="Gorecki P."/>
            <person name="Heitman J."/>
            <person name="Hesse C."/>
            <person name="Hori C."/>
            <person name="Igarashi K."/>
            <person name="Jurgens J.A."/>
            <person name="Kallen N."/>
            <person name="Kersten P."/>
            <person name="Kohler A."/>
            <person name="Kuees U."/>
            <person name="Kumar T.K.A."/>
            <person name="Kuo A."/>
            <person name="LaButti K."/>
            <person name="Larrondo L.F."/>
            <person name="Lindquist E."/>
            <person name="Ling A."/>
            <person name="Lombard V."/>
            <person name="Lucas S."/>
            <person name="Lundell T."/>
            <person name="Martin R."/>
            <person name="McLaughlin D.J."/>
            <person name="Morgenstern I."/>
            <person name="Morin E."/>
            <person name="Murat C."/>
            <person name="Nagy L.G."/>
            <person name="Nolan M."/>
            <person name="Ohm R.A."/>
            <person name="Patyshakuliyeva A."/>
            <person name="Rokas A."/>
            <person name="Ruiz-Duenas F.J."/>
            <person name="Sabat G."/>
            <person name="Salamov A."/>
            <person name="Samejima M."/>
            <person name="Schmutz J."/>
            <person name="Slot J.C."/>
            <person name="St John F."/>
            <person name="Stenlid J."/>
            <person name="Sun H."/>
            <person name="Sun S."/>
            <person name="Syed K."/>
            <person name="Tsang A."/>
            <person name="Wiebenga A."/>
            <person name="Young D."/>
            <person name="Pisabarro A."/>
            <person name="Eastwood D.C."/>
            <person name="Martin F."/>
            <person name="Cullen D."/>
            <person name="Grigoriev I.V."/>
            <person name="Hibbett D.S."/>
        </authorList>
    </citation>
    <scope>NUCLEOTIDE SEQUENCE [LARGE SCALE GENOMIC DNA]</scope>
    <source>
        <strain evidence="4 5">MD-104</strain>
    </source>
</reference>
<name>A0A2H3K281_WOLCO</name>
<dbReference type="InterPro" id="IPR001509">
    <property type="entry name" value="Epimerase_deHydtase"/>
</dbReference>
<accession>A0A2H3K281</accession>
<dbReference type="CDD" id="cd05227">
    <property type="entry name" value="AR_SDR_e"/>
    <property type="match status" value="1"/>
</dbReference>